<dbReference type="PANTHER" id="PTHR30363">
    <property type="entry name" value="HTH-TYPE TRANSCRIPTIONAL REGULATOR SRLR-RELATED"/>
    <property type="match status" value="1"/>
</dbReference>
<dbReference type="PROSITE" id="PS51000">
    <property type="entry name" value="HTH_DEOR_2"/>
    <property type="match status" value="1"/>
</dbReference>
<proteinExistence type="predicted"/>
<dbReference type="SUPFAM" id="SSF46785">
    <property type="entry name" value="Winged helix' DNA-binding domain"/>
    <property type="match status" value="1"/>
</dbReference>
<organism evidence="4">
    <name type="scientific">uncultured alpha proteobacterium 01-003886</name>
    <dbReference type="NCBI Taxonomy" id="511970"/>
    <lineage>
        <taxon>Bacteria</taxon>
        <taxon>Pseudomonadati</taxon>
        <taxon>Pseudomonadota</taxon>
        <taxon>Alphaproteobacteria</taxon>
        <taxon>environmental samples</taxon>
    </lineage>
</organism>
<feature type="domain" description="HTH deoR-type" evidence="3">
    <location>
        <begin position="11"/>
        <end position="66"/>
    </location>
</feature>
<dbReference type="SUPFAM" id="SSF100950">
    <property type="entry name" value="NagB/RpiA/CoA transferase-like"/>
    <property type="match status" value="1"/>
</dbReference>
<accession>B1PM57</accession>
<dbReference type="Gene3D" id="3.40.50.1360">
    <property type="match status" value="1"/>
</dbReference>
<dbReference type="Gene3D" id="1.10.10.10">
    <property type="entry name" value="Winged helix-like DNA-binding domain superfamily/Winged helix DNA-binding domain"/>
    <property type="match status" value="1"/>
</dbReference>
<keyword evidence="1" id="KW-0805">Transcription regulation</keyword>
<reference evidence="4" key="1">
    <citation type="journal article" date="2008" name="Environ. Microbiol.">
        <title>Potential for phosphonoacetate utilization by marine bacteria in temperate coastal waters.</title>
        <authorList>
            <person name="Gilbert J.A."/>
            <person name="Thomas S."/>
            <person name="Cooley N.A."/>
            <person name="Kulakova A."/>
            <person name="Field D."/>
            <person name="Booth T."/>
            <person name="McGrath J.W."/>
            <person name="Quinn J.P."/>
            <person name="Joint I."/>
        </authorList>
    </citation>
    <scope>NUCLEOTIDE SEQUENCE</scope>
</reference>
<dbReference type="SMART" id="SM01134">
    <property type="entry name" value="DeoRC"/>
    <property type="match status" value="1"/>
</dbReference>
<dbReference type="InterPro" id="IPR014036">
    <property type="entry name" value="DeoR-like_C"/>
</dbReference>
<sequence length="269" mass="29106">MLMRHIENHATHRQVELVETLRSQGGSARTSHLADVLNVSEETIRRTVKALAKTGMVQRVHGGVYLSNTEALDPIRSRLKKRTKAKGQIAAAAASMIPSGSCVFLDVGSTTAHVATGLRSHRDLTVVTNGIHAAQALVDNNDNQVFLAGGALHHVEDGTFGPETIEFIERFNIDVAVVSIDGFDCETGFLLSSAAEAALARVVTQRARRVLVVTDATKFGQSAPLIACQPTDVTAVLIDKLPDPIFHQKLNEWEIEVVIVPDPKIEKVL</sequence>
<dbReference type="InterPro" id="IPR036388">
    <property type="entry name" value="WH-like_DNA-bd_sf"/>
</dbReference>
<dbReference type="AlphaFoldDB" id="B1PM57"/>
<dbReference type="InterPro" id="IPR036390">
    <property type="entry name" value="WH_DNA-bd_sf"/>
</dbReference>
<dbReference type="InterPro" id="IPR001034">
    <property type="entry name" value="DeoR_HTH"/>
</dbReference>
<evidence type="ECO:0000256" key="1">
    <source>
        <dbReference type="ARBA" id="ARBA00023015"/>
    </source>
</evidence>
<name>B1PM57_9PROT</name>
<dbReference type="EMBL" id="EU476008">
    <property type="protein sequence ID" value="ACB13624.1"/>
    <property type="molecule type" value="Genomic_DNA"/>
</dbReference>
<keyword evidence="2" id="KW-0804">Transcription</keyword>
<dbReference type="PRINTS" id="PR00037">
    <property type="entry name" value="HTHLACR"/>
</dbReference>
<dbReference type="Pfam" id="PF08220">
    <property type="entry name" value="HTH_DeoR"/>
    <property type="match status" value="1"/>
</dbReference>
<dbReference type="PANTHER" id="PTHR30363:SF59">
    <property type="entry name" value="DEOR FAMILY REGULATORY PROTEIN"/>
    <property type="match status" value="1"/>
</dbReference>
<dbReference type="Pfam" id="PF00455">
    <property type="entry name" value="DeoRC"/>
    <property type="match status" value="1"/>
</dbReference>
<evidence type="ECO:0000259" key="3">
    <source>
        <dbReference type="PROSITE" id="PS51000"/>
    </source>
</evidence>
<evidence type="ECO:0000313" key="4">
    <source>
        <dbReference type="EMBL" id="ACB13624.1"/>
    </source>
</evidence>
<protein>
    <submittedName>
        <fullName evidence="4">Transcriptional regulator DEOR family protein</fullName>
    </submittedName>
</protein>
<dbReference type="InterPro" id="IPR050313">
    <property type="entry name" value="Carb_Metab_HTH_regulators"/>
</dbReference>
<dbReference type="GO" id="GO:0003700">
    <property type="term" value="F:DNA-binding transcription factor activity"/>
    <property type="evidence" value="ECO:0007669"/>
    <property type="project" value="InterPro"/>
</dbReference>
<dbReference type="SMART" id="SM00420">
    <property type="entry name" value="HTH_DEOR"/>
    <property type="match status" value="1"/>
</dbReference>
<dbReference type="InterPro" id="IPR037171">
    <property type="entry name" value="NagB/RpiA_transferase-like"/>
</dbReference>
<evidence type="ECO:0000256" key="2">
    <source>
        <dbReference type="ARBA" id="ARBA00023163"/>
    </source>
</evidence>